<dbReference type="InterPro" id="IPR050273">
    <property type="entry name" value="GppA/Ppx_hydrolase"/>
</dbReference>
<dbReference type="PANTHER" id="PTHR30005">
    <property type="entry name" value="EXOPOLYPHOSPHATASE"/>
    <property type="match status" value="1"/>
</dbReference>
<protein>
    <submittedName>
        <fullName evidence="2">Ppx/GppA phosphatase family protein</fullName>
    </submittedName>
</protein>
<dbReference type="Gene3D" id="3.30.420.150">
    <property type="entry name" value="Exopolyphosphatase. Domain 2"/>
    <property type="match status" value="1"/>
</dbReference>
<dbReference type="Pfam" id="PF02541">
    <property type="entry name" value="Ppx-GppA"/>
    <property type="match status" value="1"/>
</dbReference>
<accession>A0AAT9G705</accession>
<dbReference type="EMBL" id="AP029170">
    <property type="protein sequence ID" value="BFD45590.1"/>
    <property type="molecule type" value="Genomic_DNA"/>
</dbReference>
<proteinExistence type="predicted"/>
<sequence>MRSAIIDIGYNAIRAVVHECDRLGAPEIFNDKFKSDIINLLNLDDLEVKHQVYLSLQYFVHIFDRLSVTDVKCVATAVLRGHPRAEEFREIVKRKFNINIEIISGNREAYLTAAGLISGINDACGIAADLGGGSLELAQIKDKKVGILKSLPLGTSLITNNHFDDINIISQMINKEFGEVYPNHSGIQQCQQGYHCPNLYLIGGALRLIGRSYMEFVHYPLKNLHNLEINRREFELYLEKLAHAHSMRTQYKSRIHFNAVLVAKSMLNVFLPEKVIISNYGLKEGVRFACLPKEEQEKDIIYERIKTLVNFDETTCNIKNYTEVIKPILIQPDTTTISIITLVIMLAQYNKNIDKTLRSNFIVEFILASDIPFSHRQRLMLSIALALTYTARSDTYINRLAKRMINSYDYCNSHIIGNFIKIAREIDGPRFQSPSFSLELKDNRYIEISTLNILPKAVFEKVCERLKAIGFARKIFIEIK</sequence>
<dbReference type="InterPro" id="IPR043129">
    <property type="entry name" value="ATPase_NBD"/>
</dbReference>
<dbReference type="PANTHER" id="PTHR30005:SF0">
    <property type="entry name" value="RETROGRADE REGULATION PROTEIN 2"/>
    <property type="match status" value="1"/>
</dbReference>
<dbReference type="GO" id="GO:0006357">
    <property type="term" value="P:regulation of transcription by RNA polymerase II"/>
    <property type="evidence" value="ECO:0007669"/>
    <property type="project" value="TreeGrafter"/>
</dbReference>
<feature type="domain" description="Ppx/GppA phosphatase N-terminal" evidence="1">
    <location>
        <begin position="32"/>
        <end position="294"/>
    </location>
</feature>
<dbReference type="SUPFAM" id="SSF53067">
    <property type="entry name" value="Actin-like ATPase domain"/>
    <property type="match status" value="2"/>
</dbReference>
<reference evidence="2" key="1">
    <citation type="submission" date="2024-01" db="EMBL/GenBank/DDBJ databases">
        <title>Sequencing the genomes of a sandfly, Sergentomyia squamirostris, and its two endosymbionts.</title>
        <authorList>
            <person name="Itokawa K."/>
            <person name="Sanjoba C."/>
        </authorList>
    </citation>
    <scope>NUCLEOTIDE SEQUENCE</scope>
    <source>
        <strain evidence="2">RiSSQ</strain>
    </source>
</reference>
<evidence type="ECO:0000259" key="1">
    <source>
        <dbReference type="Pfam" id="PF02541"/>
    </source>
</evidence>
<dbReference type="Gene3D" id="3.30.420.40">
    <property type="match status" value="1"/>
</dbReference>
<gene>
    <name evidence="2" type="ORF">DMENIID0002_02360</name>
</gene>
<dbReference type="InterPro" id="IPR003695">
    <property type="entry name" value="Ppx_GppA_N"/>
</dbReference>
<name>A0AAT9G705_9RICK</name>
<organism evidence="2">
    <name type="scientific">Candidatus Tisiphia endosymbiont of Sergentomyia squamirostris</name>
    <dbReference type="NCBI Taxonomy" id="3113639"/>
    <lineage>
        <taxon>Bacteria</taxon>
        <taxon>Pseudomonadati</taxon>
        <taxon>Pseudomonadota</taxon>
        <taxon>Alphaproteobacteria</taxon>
        <taxon>Rickettsiales</taxon>
        <taxon>Rickettsiaceae</taxon>
        <taxon>Rickettsieae</taxon>
        <taxon>Candidatus Tisiphia</taxon>
    </lineage>
</organism>
<evidence type="ECO:0000313" key="2">
    <source>
        <dbReference type="EMBL" id="BFD45590.1"/>
    </source>
</evidence>
<dbReference type="AlphaFoldDB" id="A0AAT9G705"/>